<dbReference type="Proteomes" id="UP001387215">
    <property type="component" value="Unassembled WGS sequence"/>
</dbReference>
<reference evidence="1 2" key="1">
    <citation type="submission" date="2024-02" db="EMBL/GenBank/DDBJ databases">
        <title>Lysobacter Genome Sequencing and Mining.</title>
        <authorList>
            <person name="Bierman J."/>
            <person name="Walker M.C."/>
        </authorList>
    </citation>
    <scope>NUCLEOTIDE SEQUENCE [LARGE SCALE GENOMIC DNA]</scope>
    <source>
        <strain evidence="1 2">PB6250</strain>
    </source>
</reference>
<evidence type="ECO:0000313" key="2">
    <source>
        <dbReference type="Proteomes" id="UP001387215"/>
    </source>
</evidence>
<organism evidence="1 2">
    <name type="scientific">Lysobacter firmicutimachus</name>
    <dbReference type="NCBI Taxonomy" id="1792846"/>
    <lineage>
        <taxon>Bacteria</taxon>
        <taxon>Pseudomonadati</taxon>
        <taxon>Pseudomonadota</taxon>
        <taxon>Gammaproteobacteria</taxon>
        <taxon>Lysobacterales</taxon>
        <taxon>Lysobacteraceae</taxon>
        <taxon>Lysobacter</taxon>
    </lineage>
</organism>
<proteinExistence type="predicted"/>
<keyword evidence="2" id="KW-1185">Reference proteome</keyword>
<gene>
    <name evidence="1" type="ORF">V2J18_17420</name>
</gene>
<dbReference type="EMBL" id="JBANDL010000002">
    <property type="protein sequence ID" value="MEI2456444.1"/>
    <property type="molecule type" value="Genomic_DNA"/>
</dbReference>
<evidence type="ECO:0000313" key="1">
    <source>
        <dbReference type="EMBL" id="MEI2456444.1"/>
    </source>
</evidence>
<dbReference type="RefSeq" id="WP_141233465.1">
    <property type="nucleotide sequence ID" value="NZ_JBANDL010000002.1"/>
</dbReference>
<name>A0ABU8D611_9GAMM</name>
<protein>
    <submittedName>
        <fullName evidence="1">Uncharacterized protein</fullName>
    </submittedName>
</protein>
<accession>A0ABU8D611</accession>
<sequence length="68" mass="7049">MSRLIGAYTAQAAAAALGLFDKSMAFDAPGRRSALFLEGLAPPDIWPDEASQRRLVGIAGAAFESVGP</sequence>
<comment type="caution">
    <text evidence="1">The sequence shown here is derived from an EMBL/GenBank/DDBJ whole genome shotgun (WGS) entry which is preliminary data.</text>
</comment>